<protein>
    <recommendedName>
        <fullName evidence="3">Exostosin GT47 domain-containing protein</fullName>
    </recommendedName>
</protein>
<dbReference type="InParanoid" id="E8N096"/>
<name>E8N096_ANATU</name>
<keyword evidence="2" id="KW-1185">Reference proteome</keyword>
<dbReference type="STRING" id="926569.ANT_26190"/>
<dbReference type="RefSeq" id="WP_013560999.1">
    <property type="nucleotide sequence ID" value="NC_014960.1"/>
</dbReference>
<evidence type="ECO:0008006" key="3">
    <source>
        <dbReference type="Google" id="ProtNLM"/>
    </source>
</evidence>
<dbReference type="Proteomes" id="UP000008922">
    <property type="component" value="Chromosome"/>
</dbReference>
<evidence type="ECO:0000313" key="2">
    <source>
        <dbReference type="Proteomes" id="UP000008922"/>
    </source>
</evidence>
<accession>E8N096</accession>
<reference evidence="1 2" key="1">
    <citation type="submission" date="2010-12" db="EMBL/GenBank/DDBJ databases">
        <title>Whole genome sequence of Anaerolinea thermophila UNI-1.</title>
        <authorList>
            <person name="Narita-Yamada S."/>
            <person name="Kishi E."/>
            <person name="Watanabe Y."/>
            <person name="Takasaki K."/>
            <person name="Ankai A."/>
            <person name="Oguchi A."/>
            <person name="Fukui S."/>
            <person name="Takahashi M."/>
            <person name="Yashiro I."/>
            <person name="Hosoyama A."/>
            <person name="Sekiguchi Y."/>
            <person name="Hanada S."/>
            <person name="Fujita N."/>
        </authorList>
    </citation>
    <scope>NUCLEOTIDE SEQUENCE [LARGE SCALE GENOMIC DNA]</scope>
    <source>
        <strain evidence="2">DSM 14523 / JCM 11388 / NBRC 100420 / UNI-1</strain>
    </source>
</reference>
<dbReference type="HOGENOM" id="CLU_771081_0_0_0"/>
<dbReference type="eggNOG" id="COG0438">
    <property type="taxonomic scope" value="Bacteria"/>
</dbReference>
<sequence>MKVYADYSHYHGKNRYFLNNIHKALWNDRSPEERDQVYGNWWRGFESVPNVSDADVVLLTNTWNYYLDHGLISQAEEEIRLAQQHKKKIVVFCGGDAPANLIQPNVILFEMGGYRSVQGLAYHSGIPFFLRDLLTIYCGGQLQFRTKPEVPVLGFCGQSDSSFLFNIFRKTRNLYQKLLYRLGLRKWQPPPFETVSFRRRVLHQFEGSGLVKTNFRLRRQYHAGNNRDKSDFSPQRLDFIQNILNSDYTVCIRGGGNFSIRFYETLSLGKIPIFVDTDCLLPFPDKIPYQQIFPWINVEDLPRAAEIVADFHSRLSNQDFIHLQRMCRQLWEEHFTPNGFYKDFQEKVYEII</sequence>
<dbReference type="KEGG" id="atm:ANT_26190"/>
<organism evidence="1 2">
    <name type="scientific">Anaerolinea thermophila (strain DSM 14523 / JCM 11388 / NBRC 100420 / UNI-1)</name>
    <dbReference type="NCBI Taxonomy" id="926569"/>
    <lineage>
        <taxon>Bacteria</taxon>
        <taxon>Bacillati</taxon>
        <taxon>Chloroflexota</taxon>
        <taxon>Anaerolineae</taxon>
        <taxon>Anaerolineales</taxon>
        <taxon>Anaerolineaceae</taxon>
        <taxon>Anaerolinea</taxon>
    </lineage>
</organism>
<gene>
    <name evidence="1" type="ordered locus">ANT_26190</name>
</gene>
<dbReference type="EMBL" id="AP012029">
    <property type="protein sequence ID" value="BAJ64645.1"/>
    <property type="molecule type" value="Genomic_DNA"/>
</dbReference>
<dbReference type="AlphaFoldDB" id="E8N096"/>
<evidence type="ECO:0000313" key="1">
    <source>
        <dbReference type="EMBL" id="BAJ64645.1"/>
    </source>
</evidence>
<proteinExistence type="predicted"/>